<dbReference type="EMBL" id="ADKX01000042">
    <property type="protein sequence ID" value="EFW03892.1"/>
    <property type="molecule type" value="Genomic_DNA"/>
</dbReference>
<protein>
    <submittedName>
        <fullName evidence="1">Uncharacterized protein</fullName>
    </submittedName>
</protein>
<dbReference type="STRING" id="100884.GCA_000269565_00542"/>
<comment type="caution">
    <text evidence="1">The sequence shown here is derived from an EMBL/GenBank/DDBJ whole genome shotgun (WGS) entry which is preliminary data.</text>
</comment>
<name>E7GDN5_9FIRM</name>
<accession>E7GDN5</accession>
<dbReference type="GeneID" id="78228449"/>
<keyword evidence="2" id="KW-1185">Reference proteome</keyword>
<evidence type="ECO:0000313" key="1">
    <source>
        <dbReference type="EMBL" id="EFW03892.1"/>
    </source>
</evidence>
<dbReference type="HOGENOM" id="CLU_2878169_0_0_9"/>
<dbReference type="Proteomes" id="UP000003157">
    <property type="component" value="Unassembled WGS sequence"/>
</dbReference>
<sequence length="63" mass="7448">MLKNFNKRKKYIVSISSNKKMEYVEVSAKNKKEAKNMVIDVLMKCDLFPFVSKDNFQLLCKKI</sequence>
<reference evidence="1 2" key="1">
    <citation type="submission" date="2010-12" db="EMBL/GenBank/DDBJ databases">
        <title>The Genome Sequence of Coprobacillus sp. strain 29_1.</title>
        <authorList>
            <consortium name="The Broad Institute Genome Sequencing Platform"/>
            <person name="Earl A."/>
            <person name="Ward D."/>
            <person name="Feldgarden M."/>
            <person name="Gevers D."/>
            <person name="Daigneault M."/>
            <person name="Sibley C.D."/>
            <person name="White A."/>
            <person name="Strauss J."/>
            <person name="Allen-Vercoe E."/>
            <person name="Young S.K."/>
            <person name="Zeng Q."/>
            <person name="Gargeya S."/>
            <person name="Fitzgerald M."/>
            <person name="Haas B."/>
            <person name="Abouelleil A."/>
            <person name="Alvarado L."/>
            <person name="Arachchi H.M."/>
            <person name="Berlin A."/>
            <person name="Brown A."/>
            <person name="Chapman S.B."/>
            <person name="Chen Z."/>
            <person name="Dunbar C."/>
            <person name="Freedman E."/>
            <person name="Gearin G."/>
            <person name="Gellesch M."/>
            <person name="Goldberg J."/>
            <person name="Griggs A."/>
            <person name="Gujja S."/>
            <person name="Heilman E."/>
            <person name="Heiman D."/>
            <person name="Howarth C."/>
            <person name="Larson L."/>
            <person name="Lui A."/>
            <person name="MacDonald P.J.P."/>
            <person name="Mehta T."/>
            <person name="Montmayeur A."/>
            <person name="Murphy C."/>
            <person name="Neiman D."/>
            <person name="Pearson M."/>
            <person name="Priest M."/>
            <person name="Roberts A."/>
            <person name="Saif S."/>
            <person name="Shea T."/>
            <person name="Shenoy N."/>
            <person name="Sisk P."/>
            <person name="Stolte C."/>
            <person name="Sykes S."/>
            <person name="White J."/>
            <person name="Yandava C."/>
            <person name="Nusbaum C."/>
            <person name="Birren B."/>
        </authorList>
    </citation>
    <scope>NUCLEOTIDE SEQUENCE [LARGE SCALE GENOMIC DNA]</scope>
    <source>
        <strain evidence="1 2">29_1</strain>
    </source>
</reference>
<evidence type="ECO:0000313" key="2">
    <source>
        <dbReference type="Proteomes" id="UP000003157"/>
    </source>
</evidence>
<proteinExistence type="predicted"/>
<dbReference type="AlphaFoldDB" id="E7GDN5"/>
<gene>
    <name evidence="1" type="ORF">HMPREF9488_02878</name>
</gene>
<organism evidence="1 2">
    <name type="scientific">Coprobacillus cateniformis</name>
    <dbReference type="NCBI Taxonomy" id="100884"/>
    <lineage>
        <taxon>Bacteria</taxon>
        <taxon>Bacillati</taxon>
        <taxon>Bacillota</taxon>
        <taxon>Erysipelotrichia</taxon>
        <taxon>Erysipelotrichales</taxon>
        <taxon>Coprobacillaceae</taxon>
        <taxon>Coprobacillus</taxon>
    </lineage>
</organism>
<dbReference type="RefSeq" id="WP_008789965.1">
    <property type="nucleotide sequence ID" value="NZ_AKCB01000001.1"/>
</dbReference>